<gene>
    <name evidence="5" type="ORF">CRV04_00100</name>
</gene>
<dbReference type="InterPro" id="IPR043128">
    <property type="entry name" value="Rev_trsase/Diguanyl_cyclase"/>
</dbReference>
<dbReference type="InterPro" id="IPR050469">
    <property type="entry name" value="Diguanylate_Cyclase"/>
</dbReference>
<dbReference type="SUPFAM" id="SSF55073">
    <property type="entry name" value="Nucleotide cyclase"/>
    <property type="match status" value="1"/>
</dbReference>
<comment type="caution">
    <text evidence="5">The sequence shown here is derived from an EMBL/GenBank/DDBJ whole genome shotgun (WGS) entry which is preliminary data.</text>
</comment>
<dbReference type="GO" id="GO:0005886">
    <property type="term" value="C:plasma membrane"/>
    <property type="evidence" value="ECO:0007669"/>
    <property type="project" value="TreeGrafter"/>
</dbReference>
<dbReference type="RefSeq" id="WP_128994596.1">
    <property type="nucleotide sequence ID" value="NZ_PDKN01000001.1"/>
</dbReference>
<accession>A0A4Q0XSJ3</accession>
<comment type="catalytic activity">
    <reaction evidence="2">
        <text>2 GTP = 3',3'-c-di-GMP + 2 diphosphate</text>
        <dbReference type="Rhea" id="RHEA:24898"/>
        <dbReference type="ChEBI" id="CHEBI:33019"/>
        <dbReference type="ChEBI" id="CHEBI:37565"/>
        <dbReference type="ChEBI" id="CHEBI:58805"/>
        <dbReference type="EC" id="2.7.7.65"/>
    </reaction>
</comment>
<dbReference type="GO" id="GO:0052621">
    <property type="term" value="F:diguanylate cyclase activity"/>
    <property type="evidence" value="ECO:0007669"/>
    <property type="project" value="UniProtKB-EC"/>
</dbReference>
<proteinExistence type="predicted"/>
<dbReference type="PANTHER" id="PTHR45138:SF9">
    <property type="entry name" value="DIGUANYLATE CYCLASE DGCM-RELATED"/>
    <property type="match status" value="1"/>
</dbReference>
<feature type="transmembrane region" description="Helical" evidence="3">
    <location>
        <begin position="7"/>
        <end position="28"/>
    </location>
</feature>
<dbReference type="InterPro" id="IPR029787">
    <property type="entry name" value="Nucleotide_cyclase"/>
</dbReference>
<dbReference type="Pfam" id="PF00990">
    <property type="entry name" value="GGDEF"/>
    <property type="match status" value="1"/>
</dbReference>
<evidence type="ECO:0000313" key="6">
    <source>
        <dbReference type="Proteomes" id="UP000290657"/>
    </source>
</evidence>
<dbReference type="EC" id="2.7.7.65" evidence="1"/>
<dbReference type="EMBL" id="PDKN01000001">
    <property type="protein sequence ID" value="RXJ60460.1"/>
    <property type="molecule type" value="Genomic_DNA"/>
</dbReference>
<dbReference type="GO" id="GO:0043709">
    <property type="term" value="P:cell adhesion involved in single-species biofilm formation"/>
    <property type="evidence" value="ECO:0007669"/>
    <property type="project" value="TreeGrafter"/>
</dbReference>
<sequence length="618" mass="70950">MNTNKKITLIIFSMVTLLTLIIVALVAIGSRESGYESAKKRAYLTADIVKNALTSHMVNGNMDQRNVFLNSLERMKELDELWVVRSSTVSKQFGVSSLANEIPRDTTDEKVLKTGKEEIVINESLQRATLRITIPYIASSLDKPNCLSCHDAKEGEVLGAISVKFDIQEDRLSSIAILLNIIVIVVLFLIFILIFISRKIKPYTSSFDSITKTLKMVHEGNYSVRAKEGALKEDKEASMWLNELIEKLETVLTGIEKNLTAFVHNRSINVNNDKLLTAKEIIEDISEIYHFKKTIETDISREDIYYRLVQVLKDKLLVNHFFIFENDLTKDERKLIYKTEGDTACCNITNDVKELCRAERTDIIVSSENFPEVCRMADCNSCKDYVCIPFSINEQKSVTIHILCKDNECLKHVKYQIGIIKKYLEETKPILESRMLMDVLRERNLIDGLTGLYNRKYLDEFIDKKMPMELELGHTYAIMFLDIDYFKMVNDTYGHDAGDAILQKLAKTMKESISENEVIIRFGGEEFLIVMKNPTEESALELAQTINAEFAKLVFNFNNESFSKTVSIGYSFFPKDTDQIWKCIKFADLCLYEAKETGRNKVIRFKPELLKNANKEEY</sequence>
<organism evidence="5 6">
    <name type="scientific">Candidatus Marinarcus aquaticus</name>
    <dbReference type="NCBI Taxonomy" id="2044504"/>
    <lineage>
        <taxon>Bacteria</taxon>
        <taxon>Pseudomonadati</taxon>
        <taxon>Campylobacterota</taxon>
        <taxon>Epsilonproteobacteria</taxon>
        <taxon>Campylobacterales</taxon>
        <taxon>Arcobacteraceae</taxon>
        <taxon>Candidatus Marinarcus</taxon>
    </lineage>
</organism>
<dbReference type="PANTHER" id="PTHR45138">
    <property type="entry name" value="REGULATORY COMPONENTS OF SENSORY TRANSDUCTION SYSTEM"/>
    <property type="match status" value="1"/>
</dbReference>
<feature type="domain" description="GGDEF" evidence="4">
    <location>
        <begin position="474"/>
        <end position="607"/>
    </location>
</feature>
<name>A0A4Q0XSJ3_9BACT</name>
<keyword evidence="3" id="KW-0472">Membrane</keyword>
<evidence type="ECO:0000313" key="5">
    <source>
        <dbReference type="EMBL" id="RXJ60460.1"/>
    </source>
</evidence>
<dbReference type="Proteomes" id="UP000290657">
    <property type="component" value="Unassembled WGS sequence"/>
</dbReference>
<protein>
    <recommendedName>
        <fullName evidence="1">diguanylate cyclase</fullName>
        <ecNumber evidence="1">2.7.7.65</ecNumber>
    </recommendedName>
</protein>
<dbReference type="Gene3D" id="3.30.450.290">
    <property type="match status" value="1"/>
</dbReference>
<dbReference type="Gene3D" id="3.30.70.270">
    <property type="match status" value="1"/>
</dbReference>
<reference evidence="5 6" key="1">
    <citation type="submission" date="2017-10" db="EMBL/GenBank/DDBJ databases">
        <title>Genomics of the genus Arcobacter.</title>
        <authorList>
            <person name="Perez-Cataluna A."/>
            <person name="Figueras M.J."/>
        </authorList>
    </citation>
    <scope>NUCLEOTIDE SEQUENCE [LARGE SCALE GENOMIC DNA]</scope>
    <source>
        <strain evidence="5 6">CECT 8987</strain>
    </source>
</reference>
<dbReference type="CDD" id="cd01949">
    <property type="entry name" value="GGDEF"/>
    <property type="match status" value="1"/>
</dbReference>
<dbReference type="InterPro" id="IPR000160">
    <property type="entry name" value="GGDEF_dom"/>
</dbReference>
<keyword evidence="6" id="KW-1185">Reference proteome</keyword>
<dbReference type="AlphaFoldDB" id="A0A4Q0XSJ3"/>
<evidence type="ECO:0000256" key="3">
    <source>
        <dbReference type="SAM" id="Phobius"/>
    </source>
</evidence>
<dbReference type="NCBIfam" id="TIGR00254">
    <property type="entry name" value="GGDEF"/>
    <property type="match status" value="1"/>
</dbReference>
<dbReference type="FunFam" id="3.30.70.270:FF:000001">
    <property type="entry name" value="Diguanylate cyclase domain protein"/>
    <property type="match status" value="1"/>
</dbReference>
<dbReference type="OrthoDB" id="7323245at2"/>
<dbReference type="GO" id="GO:1902201">
    <property type="term" value="P:negative regulation of bacterial-type flagellum-dependent cell motility"/>
    <property type="evidence" value="ECO:0007669"/>
    <property type="project" value="TreeGrafter"/>
</dbReference>
<evidence type="ECO:0000256" key="1">
    <source>
        <dbReference type="ARBA" id="ARBA00012528"/>
    </source>
</evidence>
<dbReference type="PROSITE" id="PS50887">
    <property type="entry name" value="GGDEF"/>
    <property type="match status" value="1"/>
</dbReference>
<dbReference type="SMART" id="SM00267">
    <property type="entry name" value="GGDEF"/>
    <property type="match status" value="1"/>
</dbReference>
<feature type="transmembrane region" description="Helical" evidence="3">
    <location>
        <begin position="175"/>
        <end position="196"/>
    </location>
</feature>
<evidence type="ECO:0000259" key="4">
    <source>
        <dbReference type="PROSITE" id="PS50887"/>
    </source>
</evidence>
<keyword evidence="3" id="KW-0812">Transmembrane</keyword>
<keyword evidence="3" id="KW-1133">Transmembrane helix</keyword>
<evidence type="ECO:0000256" key="2">
    <source>
        <dbReference type="ARBA" id="ARBA00034247"/>
    </source>
</evidence>